<proteinExistence type="predicted"/>
<keyword evidence="2" id="KW-1185">Reference proteome</keyword>
<reference evidence="1" key="1">
    <citation type="journal article" date="2022" name="Int. J. Syst. Evol. Microbiol.">
        <title>Apilactobacillus apisilvae sp. nov., Nicolia spurrieriana gen. nov. sp. nov., Bombilactobacillus folatiphilus sp. nov. and Bombilactobacillus thymidiniphilus sp. nov., four new lactic acid bacterial isolates from stingless bees Tetragonula carbonaria and Austroplebeia australis.</title>
        <authorList>
            <person name="Oliphant S.A."/>
            <person name="Watson-Haigh N.S."/>
            <person name="Sumby K.M."/>
            <person name="Gardner J."/>
            <person name="Groom S."/>
            <person name="Jiranek V."/>
        </authorList>
    </citation>
    <scope>NUCLEOTIDE SEQUENCE</scope>
    <source>
        <strain evidence="1">SG4_D2</strain>
    </source>
</reference>
<evidence type="ECO:0000313" key="1">
    <source>
        <dbReference type="EMBL" id="UQS82612.1"/>
    </source>
</evidence>
<name>A0ABY4PAH8_9LACO</name>
<accession>A0ABY4PAH8</accession>
<dbReference type="EMBL" id="CP093366">
    <property type="protein sequence ID" value="UQS82612.1"/>
    <property type="molecule type" value="Genomic_DNA"/>
</dbReference>
<sequence length="73" mass="8135">MLRKQEKIINLTGQSLDENKNRLATFSAVIYSDSNHYSITQSVDAVIDGQKKQVDTDFKEFKASVEAVLDGGQ</sequence>
<organism evidence="1 2">
    <name type="scientific">Bombilactobacillus folatiphilus</name>
    <dbReference type="NCBI Taxonomy" id="2923362"/>
    <lineage>
        <taxon>Bacteria</taxon>
        <taxon>Bacillati</taxon>
        <taxon>Bacillota</taxon>
        <taxon>Bacilli</taxon>
        <taxon>Lactobacillales</taxon>
        <taxon>Lactobacillaceae</taxon>
        <taxon>Bombilactobacillus</taxon>
    </lineage>
</organism>
<gene>
    <name evidence="1" type="ORF">MOO45_02900</name>
</gene>
<evidence type="ECO:0000313" key="2">
    <source>
        <dbReference type="Proteomes" id="UP000831495"/>
    </source>
</evidence>
<dbReference type="RefSeq" id="WP_249514890.1">
    <property type="nucleotide sequence ID" value="NZ_CP093366.1"/>
</dbReference>
<dbReference type="Proteomes" id="UP000831495">
    <property type="component" value="Chromosome"/>
</dbReference>
<protein>
    <submittedName>
        <fullName evidence="1">Uncharacterized protein</fullName>
    </submittedName>
</protein>